<dbReference type="SUPFAM" id="SSF49899">
    <property type="entry name" value="Concanavalin A-like lectins/glucanases"/>
    <property type="match status" value="1"/>
</dbReference>
<protein>
    <submittedName>
        <fullName evidence="1">Uncharacterized protein</fullName>
    </submittedName>
</protein>
<evidence type="ECO:0000313" key="1">
    <source>
        <dbReference type="EMBL" id="GAH13762.1"/>
    </source>
</evidence>
<dbReference type="EMBL" id="BART01034034">
    <property type="protein sequence ID" value="GAH13762.1"/>
    <property type="molecule type" value="Genomic_DNA"/>
</dbReference>
<comment type="caution">
    <text evidence="1">The sequence shown here is derived from an EMBL/GenBank/DDBJ whole genome shotgun (WGS) entry which is preliminary data.</text>
</comment>
<accession>X1D0T1</accession>
<organism evidence="1">
    <name type="scientific">marine sediment metagenome</name>
    <dbReference type="NCBI Taxonomy" id="412755"/>
    <lineage>
        <taxon>unclassified sequences</taxon>
        <taxon>metagenomes</taxon>
        <taxon>ecological metagenomes</taxon>
    </lineage>
</organism>
<reference evidence="1" key="1">
    <citation type="journal article" date="2014" name="Front. Microbiol.">
        <title>High frequency of phylogenetically diverse reductive dehalogenase-homologous genes in deep subseafloor sedimentary metagenomes.</title>
        <authorList>
            <person name="Kawai M."/>
            <person name="Futagami T."/>
            <person name="Toyoda A."/>
            <person name="Takaki Y."/>
            <person name="Nishi S."/>
            <person name="Hori S."/>
            <person name="Arai W."/>
            <person name="Tsubouchi T."/>
            <person name="Morono Y."/>
            <person name="Uchiyama I."/>
            <person name="Ito T."/>
            <person name="Fujiyama A."/>
            <person name="Inagaki F."/>
            <person name="Takami H."/>
        </authorList>
    </citation>
    <scope>NUCLEOTIDE SEQUENCE</scope>
    <source>
        <strain evidence="1">Expedition CK06-06</strain>
    </source>
</reference>
<dbReference type="InterPro" id="IPR013320">
    <property type="entry name" value="ConA-like_dom_sf"/>
</dbReference>
<gene>
    <name evidence="1" type="ORF">S01H4_58291</name>
</gene>
<feature type="non-terminal residue" evidence="1">
    <location>
        <position position="1"/>
    </location>
</feature>
<proteinExistence type="predicted"/>
<dbReference type="AlphaFoldDB" id="X1D0T1"/>
<sequence length="201" mass="22346">KLRELVDLWWAEAGRYDVLPLDDRTLELFVGSRSKPGSILAKSHFVYYPPINHMPMDVSPLGISGGLPWIIDAEIQRANDTDEGVLVALGTMNGGLTFYIKDSHLIFDLNMLMDHHVVRSDITVPTGESKVCAHFRRKGKRGTLTLSINGKECGSILLPYFLFVLSSMGMDIGQDSLSPVANDYEAPFKFSGVIHRVVIVR</sequence>
<name>X1D0T1_9ZZZZ</name>